<dbReference type="InterPro" id="IPR000847">
    <property type="entry name" value="LysR_HTH_N"/>
</dbReference>
<dbReference type="Gene3D" id="3.40.190.10">
    <property type="entry name" value="Periplasmic binding protein-like II"/>
    <property type="match status" value="2"/>
</dbReference>
<evidence type="ECO:0000256" key="1">
    <source>
        <dbReference type="ARBA" id="ARBA00009437"/>
    </source>
</evidence>
<dbReference type="Pfam" id="PF00126">
    <property type="entry name" value="HTH_1"/>
    <property type="match status" value="1"/>
</dbReference>
<dbReference type="SUPFAM" id="SSF46785">
    <property type="entry name" value="Winged helix' DNA-binding domain"/>
    <property type="match status" value="1"/>
</dbReference>
<dbReference type="CDD" id="cd08466">
    <property type="entry name" value="PBP2_LeuO"/>
    <property type="match status" value="1"/>
</dbReference>
<dbReference type="Gene3D" id="1.10.10.10">
    <property type="entry name" value="Winged helix-like DNA-binding domain superfamily/Winged helix DNA-binding domain"/>
    <property type="match status" value="1"/>
</dbReference>
<dbReference type="Proteomes" id="UP000093523">
    <property type="component" value="Unassembled WGS sequence"/>
</dbReference>
<keyword evidence="3" id="KW-0238">DNA-binding</keyword>
<dbReference type="AlphaFoldDB" id="A0A1B9NZF8"/>
<dbReference type="STRING" id="688.A6E04_12745"/>
<reference evidence="6 7" key="1">
    <citation type="submission" date="2016-06" db="EMBL/GenBank/DDBJ databases">
        <authorList>
            <person name="Kjaerup R.B."/>
            <person name="Dalgaard T.S."/>
            <person name="Juul-Madsen H.R."/>
        </authorList>
    </citation>
    <scope>NUCLEOTIDE SEQUENCE [LARGE SCALE GENOMIC DNA]</scope>
    <source>
        <strain evidence="6 7">1S159</strain>
    </source>
</reference>
<dbReference type="PANTHER" id="PTHR30118">
    <property type="entry name" value="HTH-TYPE TRANSCRIPTIONAL REGULATOR LEUO-RELATED"/>
    <property type="match status" value="1"/>
</dbReference>
<keyword evidence="4" id="KW-0804">Transcription</keyword>
<dbReference type="OrthoDB" id="8839911at2"/>
<name>A0A1B9NZF8_ALILO</name>
<dbReference type="InterPro" id="IPR050389">
    <property type="entry name" value="LysR-type_TF"/>
</dbReference>
<proteinExistence type="inferred from homology"/>
<evidence type="ECO:0000259" key="5">
    <source>
        <dbReference type="PROSITE" id="PS50931"/>
    </source>
</evidence>
<evidence type="ECO:0000256" key="2">
    <source>
        <dbReference type="ARBA" id="ARBA00023015"/>
    </source>
</evidence>
<dbReference type="GO" id="GO:0003677">
    <property type="term" value="F:DNA binding"/>
    <property type="evidence" value="ECO:0007669"/>
    <property type="project" value="UniProtKB-KW"/>
</dbReference>
<keyword evidence="2" id="KW-0805">Transcription regulation</keyword>
<evidence type="ECO:0000256" key="3">
    <source>
        <dbReference type="ARBA" id="ARBA00023125"/>
    </source>
</evidence>
<dbReference type="InterPro" id="IPR036390">
    <property type="entry name" value="WH_DNA-bd_sf"/>
</dbReference>
<evidence type="ECO:0000313" key="7">
    <source>
        <dbReference type="Proteomes" id="UP000093523"/>
    </source>
</evidence>
<protein>
    <submittedName>
        <fullName evidence="6">Transcriptional regulator</fullName>
    </submittedName>
</protein>
<evidence type="ECO:0000256" key="4">
    <source>
        <dbReference type="ARBA" id="ARBA00023163"/>
    </source>
</evidence>
<sequence length="300" mass="34198">MDLNLLKTFDAVMKSKSVNAAAEALNVTAPAVSHALNRLRDQYQDALFIRQGRGITPTSFALELHSEIQGPLNLLINGSKSRLEFEPKNSQRTFRISSHKDIDLLMVPTLVKYKEQHAPNITIDADIEHLNEQDRQNALRNRSVDVILATVPLTDHGYINHVLFEQELVVTASKNHPRVKDILTMEDFMNESHLMWKTQRLNTNTLDSLVIENNLPERKVAYRTGSTTTALMLASETDWLCVTSRWHAIKVAESFGLNIFPVPFETNKIPVYMTWHQTQKNDTGHQWLREAIINSVPKKP</sequence>
<evidence type="ECO:0000313" key="6">
    <source>
        <dbReference type="EMBL" id="OCH21400.1"/>
    </source>
</evidence>
<dbReference type="EMBL" id="MAJU01000009">
    <property type="protein sequence ID" value="OCH21400.1"/>
    <property type="molecule type" value="Genomic_DNA"/>
</dbReference>
<dbReference type="InterPro" id="IPR005119">
    <property type="entry name" value="LysR_subst-bd"/>
</dbReference>
<dbReference type="RefSeq" id="WP_065611244.1">
    <property type="nucleotide sequence ID" value="NZ_CAWMPN010000009.1"/>
</dbReference>
<feature type="domain" description="HTH lysR-type" evidence="5">
    <location>
        <begin position="1"/>
        <end position="58"/>
    </location>
</feature>
<dbReference type="InterPro" id="IPR036388">
    <property type="entry name" value="WH-like_DNA-bd_sf"/>
</dbReference>
<organism evidence="6 7">
    <name type="scientific">Aliivibrio logei</name>
    <name type="common">Vibrio logei</name>
    <dbReference type="NCBI Taxonomy" id="688"/>
    <lineage>
        <taxon>Bacteria</taxon>
        <taxon>Pseudomonadati</taxon>
        <taxon>Pseudomonadota</taxon>
        <taxon>Gammaproteobacteria</taxon>
        <taxon>Vibrionales</taxon>
        <taxon>Vibrionaceae</taxon>
        <taxon>Aliivibrio</taxon>
    </lineage>
</organism>
<dbReference type="GO" id="GO:0003700">
    <property type="term" value="F:DNA-binding transcription factor activity"/>
    <property type="evidence" value="ECO:0007669"/>
    <property type="project" value="InterPro"/>
</dbReference>
<comment type="similarity">
    <text evidence="1">Belongs to the LysR transcriptional regulatory family.</text>
</comment>
<dbReference type="SUPFAM" id="SSF53850">
    <property type="entry name" value="Periplasmic binding protein-like II"/>
    <property type="match status" value="1"/>
</dbReference>
<dbReference type="PROSITE" id="PS50931">
    <property type="entry name" value="HTH_LYSR"/>
    <property type="match status" value="1"/>
</dbReference>
<dbReference type="Pfam" id="PF03466">
    <property type="entry name" value="LysR_substrate"/>
    <property type="match status" value="1"/>
</dbReference>
<gene>
    <name evidence="6" type="ORF">A6E04_12745</name>
</gene>
<comment type="caution">
    <text evidence="6">The sequence shown here is derived from an EMBL/GenBank/DDBJ whole genome shotgun (WGS) entry which is preliminary data.</text>
</comment>
<accession>A0A1B9NZF8</accession>
<dbReference type="PANTHER" id="PTHR30118:SF6">
    <property type="entry name" value="HTH-TYPE TRANSCRIPTIONAL REGULATOR LEUO"/>
    <property type="match status" value="1"/>
</dbReference>